<name>A0A5J5AJM2_9ASTE</name>
<reference evidence="5 6" key="1">
    <citation type="submission" date="2019-09" db="EMBL/GenBank/DDBJ databases">
        <title>A chromosome-level genome assembly of the Chinese tupelo Nyssa sinensis.</title>
        <authorList>
            <person name="Yang X."/>
            <person name="Kang M."/>
            <person name="Yang Y."/>
            <person name="Xiong H."/>
            <person name="Wang M."/>
            <person name="Zhang Z."/>
            <person name="Wang Z."/>
            <person name="Wu H."/>
            <person name="Ma T."/>
            <person name="Liu J."/>
            <person name="Xi Z."/>
        </authorList>
    </citation>
    <scope>NUCLEOTIDE SEQUENCE [LARGE SCALE GENOMIC DNA]</scope>
    <source>
        <strain evidence="5">J267</strain>
        <tissue evidence="5">Leaf</tissue>
    </source>
</reference>
<dbReference type="PANTHER" id="PTHR31471">
    <property type="entry name" value="OS02G0116800 PROTEIN"/>
    <property type="match status" value="1"/>
</dbReference>
<comment type="similarity">
    <text evidence="1">Belongs to the remorin family.</text>
</comment>
<evidence type="ECO:0000256" key="1">
    <source>
        <dbReference type="ARBA" id="ARBA00005711"/>
    </source>
</evidence>
<feature type="compositionally biased region" description="Basic and acidic residues" evidence="3">
    <location>
        <begin position="16"/>
        <end position="31"/>
    </location>
</feature>
<organism evidence="5 6">
    <name type="scientific">Nyssa sinensis</name>
    <dbReference type="NCBI Taxonomy" id="561372"/>
    <lineage>
        <taxon>Eukaryota</taxon>
        <taxon>Viridiplantae</taxon>
        <taxon>Streptophyta</taxon>
        <taxon>Embryophyta</taxon>
        <taxon>Tracheophyta</taxon>
        <taxon>Spermatophyta</taxon>
        <taxon>Magnoliopsida</taxon>
        <taxon>eudicotyledons</taxon>
        <taxon>Gunneridae</taxon>
        <taxon>Pentapetalae</taxon>
        <taxon>asterids</taxon>
        <taxon>Cornales</taxon>
        <taxon>Nyssaceae</taxon>
        <taxon>Nyssa</taxon>
    </lineage>
</organism>
<dbReference type="EMBL" id="CM018044">
    <property type="protein sequence ID" value="KAA8529371.1"/>
    <property type="molecule type" value="Genomic_DNA"/>
</dbReference>
<dbReference type="PANTHER" id="PTHR31471:SF51">
    <property type="entry name" value="REMORIN FAMILY PROTEIN"/>
    <property type="match status" value="1"/>
</dbReference>
<keyword evidence="6" id="KW-1185">Reference proteome</keyword>
<proteinExistence type="inferred from homology"/>
<dbReference type="Pfam" id="PF03763">
    <property type="entry name" value="Remorin_C"/>
    <property type="match status" value="1"/>
</dbReference>
<dbReference type="OrthoDB" id="1879425at2759"/>
<feature type="compositionally biased region" description="Polar residues" evidence="3">
    <location>
        <begin position="158"/>
        <end position="176"/>
    </location>
</feature>
<evidence type="ECO:0000256" key="3">
    <source>
        <dbReference type="SAM" id="MobiDB-lite"/>
    </source>
</evidence>
<feature type="domain" description="Remorin C-terminal" evidence="4">
    <location>
        <begin position="213"/>
        <end position="315"/>
    </location>
</feature>
<feature type="compositionally biased region" description="Polar residues" evidence="3">
    <location>
        <begin position="97"/>
        <end position="106"/>
    </location>
</feature>
<evidence type="ECO:0000256" key="2">
    <source>
        <dbReference type="SAM" id="Coils"/>
    </source>
</evidence>
<feature type="compositionally biased region" description="Basic and acidic residues" evidence="3">
    <location>
        <begin position="107"/>
        <end position="116"/>
    </location>
</feature>
<evidence type="ECO:0000259" key="4">
    <source>
        <dbReference type="Pfam" id="PF03763"/>
    </source>
</evidence>
<dbReference type="Proteomes" id="UP000325577">
    <property type="component" value="Linkage Group LG20"/>
</dbReference>
<protein>
    <recommendedName>
        <fullName evidence="4">Remorin C-terminal domain-containing protein</fullName>
    </recommendedName>
</protein>
<evidence type="ECO:0000313" key="5">
    <source>
        <dbReference type="EMBL" id="KAA8529371.1"/>
    </source>
</evidence>
<feature type="region of interest" description="Disordered" evidence="3">
    <location>
        <begin position="84"/>
        <end position="217"/>
    </location>
</feature>
<keyword evidence="2" id="KW-0175">Coiled coil</keyword>
<gene>
    <name evidence="5" type="ORF">F0562_033830</name>
</gene>
<feature type="region of interest" description="Disordered" evidence="3">
    <location>
        <begin position="1"/>
        <end position="46"/>
    </location>
</feature>
<dbReference type="AlphaFoldDB" id="A0A5J5AJM2"/>
<accession>A0A5J5AJM2</accession>
<dbReference type="InterPro" id="IPR005516">
    <property type="entry name" value="Remorin_C"/>
</dbReference>
<evidence type="ECO:0000313" key="6">
    <source>
        <dbReference type="Proteomes" id="UP000325577"/>
    </source>
</evidence>
<feature type="coiled-coil region" evidence="2">
    <location>
        <begin position="224"/>
        <end position="306"/>
    </location>
</feature>
<sequence length="320" mass="35781">MDSLIKQMRVRFPGVGEEKKEETSGAKDRKIPPQKTQSFKGEKKKTQNWFQRQFFRQMSRDDFSDGGEYAIAVAAAAFAISSLEESSIPDQKKTSEGPATSFTTTKSKTEDTEPGRVSRRFSGEASVKNLEVPDKGAPVSEATNEKMLEKPVGPTPSFRKTPTLGEQLNITGSTKPGSAVPKPDITSSASTEQPALPPTEIKRQSSTIPKIGETEADAWERAEMDKIKERYENLNTKILTWEGNKKKKAKRQIDRTESELEGRRAKALKHYRSEMERINQIAGGAKSQAEENRRNEEFKVKEKANKIRSTGKLPATCFCF</sequence>